<dbReference type="KEGG" id="epa:110241121"/>
<evidence type="ECO:0000313" key="3">
    <source>
        <dbReference type="Proteomes" id="UP000887567"/>
    </source>
</evidence>
<sequence length="231" mass="26287">MSGQPRCKLFIKKKGDYLCQRVCMIVALKKLDPVICQIIAEEDKVKIAKENGATVTMWPTLLDTHTYEDGEEIEQHLEAHFPEHSLKSNDEAVKELTENNSPVSDFNKWLRAESPGDAVHAEKLAKFLNKADQILEQNAKKGDFLDGNSLTLPDCILLPKLHHMREVGKIITVDQGDILKGFTNVERYMKKAENGTAFQTTKREIDDRKWIGFKSKTKKSSDIYNALKSRK</sequence>
<evidence type="ECO:0000313" key="2">
    <source>
        <dbReference type="EnsemblMetazoa" id="XP_020902622.1"/>
    </source>
</evidence>
<dbReference type="GO" id="GO:0005254">
    <property type="term" value="F:chloride channel activity"/>
    <property type="evidence" value="ECO:0007669"/>
    <property type="project" value="TreeGrafter"/>
</dbReference>
<dbReference type="Proteomes" id="UP000887567">
    <property type="component" value="Unplaced"/>
</dbReference>
<accession>A0A913XD48</accession>
<dbReference type="GO" id="GO:0005737">
    <property type="term" value="C:cytoplasm"/>
    <property type="evidence" value="ECO:0007669"/>
    <property type="project" value="TreeGrafter"/>
</dbReference>
<dbReference type="GeneID" id="110241121"/>
<dbReference type="AlphaFoldDB" id="A0A913XD48"/>
<dbReference type="Gene3D" id="1.20.1050.10">
    <property type="match status" value="1"/>
</dbReference>
<dbReference type="PANTHER" id="PTHR43920:SF5">
    <property type="entry name" value="CHLORIDE INTRACELLULAR CHANNEL CLIC"/>
    <property type="match status" value="1"/>
</dbReference>
<dbReference type="GO" id="GO:0016020">
    <property type="term" value="C:membrane"/>
    <property type="evidence" value="ECO:0007669"/>
    <property type="project" value="TreeGrafter"/>
</dbReference>
<proteinExistence type="predicted"/>
<dbReference type="InterPro" id="IPR010987">
    <property type="entry name" value="Glutathione-S-Trfase_C-like"/>
</dbReference>
<dbReference type="PANTHER" id="PTHR43920">
    <property type="entry name" value="CHLORIDE INTRACELLULAR CHANNEL, ISOFORM A"/>
    <property type="match status" value="1"/>
</dbReference>
<reference evidence="2" key="1">
    <citation type="submission" date="2022-11" db="UniProtKB">
        <authorList>
            <consortium name="EnsemblMetazoa"/>
        </authorList>
    </citation>
    <scope>IDENTIFICATION</scope>
</reference>
<name>A0A913XD48_EXADI</name>
<dbReference type="PROSITE" id="PS50405">
    <property type="entry name" value="GST_CTER"/>
    <property type="match status" value="1"/>
</dbReference>
<dbReference type="EnsemblMetazoa" id="XM_021046963.2">
    <property type="protein sequence ID" value="XP_020902622.1"/>
    <property type="gene ID" value="LOC110241121"/>
</dbReference>
<organism evidence="2 3">
    <name type="scientific">Exaiptasia diaphana</name>
    <name type="common">Tropical sea anemone</name>
    <name type="synonym">Aiptasia pulchella</name>
    <dbReference type="NCBI Taxonomy" id="2652724"/>
    <lineage>
        <taxon>Eukaryota</taxon>
        <taxon>Metazoa</taxon>
        <taxon>Cnidaria</taxon>
        <taxon>Anthozoa</taxon>
        <taxon>Hexacorallia</taxon>
        <taxon>Actiniaria</taxon>
        <taxon>Aiptasiidae</taxon>
        <taxon>Exaiptasia</taxon>
    </lineage>
</organism>
<keyword evidence="3" id="KW-1185">Reference proteome</keyword>
<feature type="domain" description="GST C-terminal" evidence="1">
    <location>
        <begin position="82"/>
        <end position="213"/>
    </location>
</feature>
<dbReference type="RefSeq" id="XP_020902622.1">
    <property type="nucleotide sequence ID" value="XM_021046963.2"/>
</dbReference>
<dbReference type="OrthoDB" id="1935530at2759"/>
<dbReference type="InterPro" id="IPR036282">
    <property type="entry name" value="Glutathione-S-Trfase_C_sf"/>
</dbReference>
<dbReference type="Pfam" id="PF13410">
    <property type="entry name" value="GST_C_2"/>
    <property type="match status" value="1"/>
</dbReference>
<dbReference type="SUPFAM" id="SSF47616">
    <property type="entry name" value="GST C-terminal domain-like"/>
    <property type="match status" value="1"/>
</dbReference>
<evidence type="ECO:0000259" key="1">
    <source>
        <dbReference type="PROSITE" id="PS50405"/>
    </source>
</evidence>
<protein>
    <recommendedName>
        <fullName evidence="1">GST C-terminal domain-containing protein</fullName>
    </recommendedName>
</protein>